<dbReference type="Pfam" id="PF00786">
    <property type="entry name" value="PBD"/>
    <property type="match status" value="1"/>
</dbReference>
<keyword evidence="4" id="KW-0597">Phosphoprotein</keyword>
<dbReference type="SUPFAM" id="SSF47912">
    <property type="entry name" value="Wiscott-Aldrich syndrome protein, WASP, C-terminal domain"/>
    <property type="match status" value="1"/>
</dbReference>
<evidence type="ECO:0000256" key="2">
    <source>
        <dbReference type="ARBA" id="ARBA00004245"/>
    </source>
</evidence>
<dbReference type="InterPro" id="IPR011993">
    <property type="entry name" value="PH-like_dom_sf"/>
</dbReference>
<feature type="domain" description="CRIB" evidence="10">
    <location>
        <begin position="224"/>
        <end position="237"/>
    </location>
</feature>
<dbReference type="InterPro" id="IPR000095">
    <property type="entry name" value="CRIB_dom"/>
</dbReference>
<keyword evidence="7" id="KW-0206">Cytoskeleton</keyword>
<evidence type="ECO:0000256" key="7">
    <source>
        <dbReference type="ARBA" id="ARBA00023212"/>
    </source>
</evidence>
<evidence type="ECO:0000256" key="4">
    <source>
        <dbReference type="ARBA" id="ARBA00022553"/>
    </source>
</evidence>
<protein>
    <recommendedName>
        <fullName evidence="15">Neural Wiskott-Aldrich syndrome protein</fullName>
    </recommendedName>
</protein>
<evidence type="ECO:0000256" key="3">
    <source>
        <dbReference type="ARBA" id="ARBA00022490"/>
    </source>
</evidence>
<evidence type="ECO:0000259" key="11">
    <source>
        <dbReference type="PROSITE" id="PS50229"/>
    </source>
</evidence>
<reference evidence="13" key="1">
    <citation type="submission" date="2021-12" db="EMBL/GenBank/DDBJ databases">
        <authorList>
            <person name="Martin H S."/>
        </authorList>
    </citation>
    <scope>NUCLEOTIDE SEQUENCE</scope>
</reference>
<dbReference type="InterPro" id="IPR036936">
    <property type="entry name" value="CRIB_dom_sf"/>
</dbReference>
<keyword evidence="14" id="KW-1185">Reference proteome</keyword>
<feature type="compositionally biased region" description="Low complexity" evidence="9">
    <location>
        <begin position="408"/>
        <end position="420"/>
    </location>
</feature>
<feature type="non-terminal residue" evidence="13">
    <location>
        <position position="517"/>
    </location>
</feature>
<feature type="compositionally biased region" description="Basic residues" evidence="9">
    <location>
        <begin position="208"/>
        <end position="218"/>
    </location>
</feature>
<evidence type="ECO:0000256" key="6">
    <source>
        <dbReference type="ARBA" id="ARBA00022737"/>
    </source>
</evidence>
<evidence type="ECO:0000313" key="13">
    <source>
        <dbReference type="EMBL" id="CAH0722963.1"/>
    </source>
</evidence>
<name>A0A8J9VJP9_9NEOP</name>
<evidence type="ECO:0008006" key="15">
    <source>
        <dbReference type="Google" id="ProtNLM"/>
    </source>
</evidence>
<comment type="subcellular location">
    <subcellularLocation>
        <location evidence="2">Cytoplasm</location>
        <location evidence="2">Cytoskeleton</location>
    </subcellularLocation>
    <subcellularLocation>
        <location evidence="1">Nucleus</location>
    </subcellularLocation>
</comment>
<evidence type="ECO:0000256" key="9">
    <source>
        <dbReference type="SAM" id="MobiDB-lite"/>
    </source>
</evidence>
<dbReference type="GO" id="GO:0005856">
    <property type="term" value="C:cytoskeleton"/>
    <property type="evidence" value="ECO:0007669"/>
    <property type="project" value="UniProtKB-SubCell"/>
</dbReference>
<dbReference type="InterPro" id="IPR033927">
    <property type="entry name" value="WASPfam_EVH1"/>
</dbReference>
<dbReference type="PANTHER" id="PTHR13037">
    <property type="entry name" value="FORMIN"/>
    <property type="match status" value="1"/>
</dbReference>
<feature type="compositionally biased region" description="Low complexity" evidence="9">
    <location>
        <begin position="152"/>
        <end position="162"/>
    </location>
</feature>
<feature type="region of interest" description="Disordered" evidence="9">
    <location>
        <begin position="295"/>
        <end position="450"/>
    </location>
</feature>
<dbReference type="InterPro" id="IPR011026">
    <property type="entry name" value="WAS_C"/>
</dbReference>
<dbReference type="CDD" id="cd01205">
    <property type="entry name" value="EVH1_WASP-like"/>
    <property type="match status" value="1"/>
</dbReference>
<proteinExistence type="predicted"/>
<evidence type="ECO:0000256" key="5">
    <source>
        <dbReference type="ARBA" id="ARBA00022581"/>
    </source>
</evidence>
<accession>A0A8J9VJP9</accession>
<keyword evidence="6" id="KW-0677">Repeat</keyword>
<keyword evidence="5" id="KW-0945">Host-virus interaction</keyword>
<dbReference type="FunFam" id="2.30.29.30:FF:000130">
    <property type="entry name" value="neural Wiskott-Aldrich syndrome protein"/>
    <property type="match status" value="1"/>
</dbReference>
<feature type="compositionally biased region" description="Polar residues" evidence="9">
    <location>
        <begin position="193"/>
        <end position="203"/>
    </location>
</feature>
<evidence type="ECO:0000313" key="14">
    <source>
        <dbReference type="Proteomes" id="UP000838878"/>
    </source>
</evidence>
<keyword evidence="8" id="KW-0539">Nucleus</keyword>
<dbReference type="InterPro" id="IPR003124">
    <property type="entry name" value="WH2_dom"/>
</dbReference>
<feature type="compositionally biased region" description="Basic and acidic residues" evidence="9">
    <location>
        <begin position="295"/>
        <end position="304"/>
    </location>
</feature>
<dbReference type="SMART" id="SM00246">
    <property type="entry name" value="WH2"/>
    <property type="match status" value="2"/>
</dbReference>
<dbReference type="InterPro" id="IPR000697">
    <property type="entry name" value="WH1/EVH1_dom"/>
</dbReference>
<feature type="region of interest" description="Disordered" evidence="9">
    <location>
        <begin position="463"/>
        <end position="517"/>
    </location>
</feature>
<keyword evidence="3" id="KW-0963">Cytoplasm</keyword>
<dbReference type="GO" id="GO:0007015">
    <property type="term" value="P:actin filament organization"/>
    <property type="evidence" value="ECO:0007669"/>
    <property type="project" value="InterPro"/>
</dbReference>
<dbReference type="OrthoDB" id="8963340at2759"/>
<organism evidence="13 14">
    <name type="scientific">Brenthis ino</name>
    <name type="common">lesser marbled fritillary</name>
    <dbReference type="NCBI Taxonomy" id="405034"/>
    <lineage>
        <taxon>Eukaryota</taxon>
        <taxon>Metazoa</taxon>
        <taxon>Ecdysozoa</taxon>
        <taxon>Arthropoda</taxon>
        <taxon>Hexapoda</taxon>
        <taxon>Insecta</taxon>
        <taxon>Pterygota</taxon>
        <taxon>Neoptera</taxon>
        <taxon>Endopterygota</taxon>
        <taxon>Lepidoptera</taxon>
        <taxon>Glossata</taxon>
        <taxon>Ditrysia</taxon>
        <taxon>Papilionoidea</taxon>
        <taxon>Nymphalidae</taxon>
        <taxon>Heliconiinae</taxon>
        <taxon>Argynnini</taxon>
        <taxon>Brenthis</taxon>
    </lineage>
</organism>
<dbReference type="SUPFAM" id="SSF50729">
    <property type="entry name" value="PH domain-like"/>
    <property type="match status" value="1"/>
</dbReference>
<feature type="domain" description="WH1" evidence="11">
    <location>
        <begin position="23"/>
        <end position="133"/>
    </location>
</feature>
<dbReference type="SMART" id="SM00461">
    <property type="entry name" value="WH1"/>
    <property type="match status" value="1"/>
</dbReference>
<evidence type="ECO:0000256" key="1">
    <source>
        <dbReference type="ARBA" id="ARBA00004123"/>
    </source>
</evidence>
<evidence type="ECO:0000259" key="12">
    <source>
        <dbReference type="PROSITE" id="PS51082"/>
    </source>
</evidence>
<dbReference type="AlphaFoldDB" id="A0A8J9VJP9"/>
<feature type="compositionally biased region" description="Basic and acidic residues" evidence="9">
    <location>
        <begin position="433"/>
        <end position="448"/>
    </location>
</feature>
<feature type="domain" description="WH2" evidence="12">
    <location>
        <begin position="417"/>
        <end position="435"/>
    </location>
</feature>
<feature type="compositionally biased region" description="Pro residues" evidence="9">
    <location>
        <begin position="355"/>
        <end position="407"/>
    </location>
</feature>
<feature type="compositionally biased region" description="Pro residues" evidence="9">
    <location>
        <begin position="324"/>
        <end position="347"/>
    </location>
</feature>
<dbReference type="Gene3D" id="2.30.29.30">
    <property type="entry name" value="Pleckstrin-homology domain (PH domain)/Phosphotyrosine-binding domain (PTB)"/>
    <property type="match status" value="1"/>
</dbReference>
<dbReference type="GO" id="GO:0003779">
    <property type="term" value="F:actin binding"/>
    <property type="evidence" value="ECO:0007669"/>
    <property type="project" value="InterPro"/>
</dbReference>
<dbReference type="PROSITE" id="PS50108">
    <property type="entry name" value="CRIB"/>
    <property type="match status" value="1"/>
</dbReference>
<dbReference type="PROSITE" id="PS51082">
    <property type="entry name" value="WH2"/>
    <property type="match status" value="2"/>
</dbReference>
<dbReference type="CDD" id="cd00132">
    <property type="entry name" value="CRIB"/>
    <property type="match status" value="1"/>
</dbReference>
<dbReference type="PANTHER" id="PTHR13037:SF24">
    <property type="entry name" value="POLYCOMB PROTEIN PCL-RELATED"/>
    <property type="match status" value="1"/>
</dbReference>
<dbReference type="Pfam" id="PF00568">
    <property type="entry name" value="WH1"/>
    <property type="match status" value="1"/>
</dbReference>
<sequence>MPKGENRPSVLLSRDENDQVFSLIGPKCQSLATAVVQLFTTEGPAHSEWKKKDTGVLCLIKDNSKRSYFFRIYCLYRKTLIWEHEVYLQIDYKSPKPYLHTFEAEDYMTAFNFANEDEARVLRNILIEKIELRKRRREERKQRSMLAARANSVSSHSSLSNSTGRVNGASPVPPLPPAPVTPAPVPSPLSVPQTNKSNTLSNYSLKSSGKKPKPKLRKLTKADIGVPLDFKHVHHLGWDAIKGFDVTNVDNLPEDIMKPFLSKAGITENQLRDQATRDFIYDFIISHGGAEAVKEELHDTKPTEISRGPAPPVPARAPLSHHQPAPPSRAPPRPPARSVPPPPPPPAALAAPSAPRNPPPPRPMQPPSAAPPSMPPPPPPTSAPPPPPPPPPAHAPAPPAPPPPPMPADDGAPPGDARSALMESIRSGNKTLKHVDVGSKNSLNEDNRSNLLSEIRQGINLRAVRRSSSSGGDEAPGPEVHGLAGALAKALRERARAIQSSSESEDSDNEASDFEWD</sequence>
<dbReference type="GO" id="GO:0005634">
    <property type="term" value="C:nucleus"/>
    <property type="evidence" value="ECO:0007669"/>
    <property type="project" value="UniProtKB-SubCell"/>
</dbReference>
<gene>
    <name evidence="13" type="ORF">BINO364_LOCUS8843</name>
</gene>
<dbReference type="Gene3D" id="3.90.810.10">
    <property type="entry name" value="CRIB domain"/>
    <property type="match status" value="2"/>
</dbReference>
<feature type="compositionally biased region" description="Pro residues" evidence="9">
    <location>
        <begin position="171"/>
        <end position="189"/>
    </location>
</feature>
<feature type="domain" description="WH2" evidence="12">
    <location>
        <begin position="447"/>
        <end position="464"/>
    </location>
</feature>
<dbReference type="Pfam" id="PF02205">
    <property type="entry name" value="WH2"/>
    <property type="match status" value="2"/>
</dbReference>
<dbReference type="Proteomes" id="UP000838878">
    <property type="component" value="Chromosome 3"/>
</dbReference>
<feature type="compositionally biased region" description="Acidic residues" evidence="9">
    <location>
        <begin position="503"/>
        <end position="517"/>
    </location>
</feature>
<evidence type="ECO:0000256" key="8">
    <source>
        <dbReference type="ARBA" id="ARBA00023242"/>
    </source>
</evidence>
<dbReference type="EMBL" id="OV170223">
    <property type="protein sequence ID" value="CAH0722963.1"/>
    <property type="molecule type" value="Genomic_DNA"/>
</dbReference>
<evidence type="ECO:0000259" key="10">
    <source>
        <dbReference type="PROSITE" id="PS50108"/>
    </source>
</evidence>
<dbReference type="PROSITE" id="PS50229">
    <property type="entry name" value="WH1"/>
    <property type="match status" value="1"/>
</dbReference>
<feature type="region of interest" description="Disordered" evidence="9">
    <location>
        <begin position="138"/>
        <end position="218"/>
    </location>
</feature>